<feature type="domain" description="Protein kinase" evidence="1">
    <location>
        <begin position="31"/>
        <end position="236"/>
    </location>
</feature>
<evidence type="ECO:0000259" key="1">
    <source>
        <dbReference type="PROSITE" id="PS50011"/>
    </source>
</evidence>
<dbReference type="Pfam" id="PF07714">
    <property type="entry name" value="PK_Tyr_Ser-Thr"/>
    <property type="match status" value="1"/>
</dbReference>
<dbReference type="InterPro" id="IPR051681">
    <property type="entry name" value="Ser/Thr_Kinases-Pseudokinases"/>
</dbReference>
<accession>A0A2H3C4D5</accession>
<keyword evidence="2" id="KW-0418">Kinase</keyword>
<dbReference type="SMART" id="SM00220">
    <property type="entry name" value="S_TKc"/>
    <property type="match status" value="1"/>
</dbReference>
<gene>
    <name evidence="2" type="ORF">ARMSODRAFT_572300</name>
</gene>
<name>A0A2H3C4D5_9AGAR</name>
<dbReference type="InterPro" id="IPR001245">
    <property type="entry name" value="Ser-Thr/Tyr_kinase_cat_dom"/>
</dbReference>
<dbReference type="SUPFAM" id="SSF56112">
    <property type="entry name" value="Protein kinase-like (PK-like)"/>
    <property type="match status" value="1"/>
</dbReference>
<keyword evidence="3" id="KW-1185">Reference proteome</keyword>
<dbReference type="Proteomes" id="UP000218334">
    <property type="component" value="Unassembled WGS sequence"/>
</dbReference>
<dbReference type="InterPro" id="IPR011009">
    <property type="entry name" value="Kinase-like_dom_sf"/>
</dbReference>
<sequence>MAEITRESNNVDKDREAWNAFIVKENELVTKLEETPLFGGGFGNIHKGIYGARFVAIKELKYQTESNNGRRKIAELVHKEVRTWSSLSHKNVLALLRVCGDYWNPSSMISPWMENGTANHYLSSHPNADLSAMLCGTASGIAYLHVKNIVHGDVKGDNILISNTGEPCLADFGLSRQVEVELLSSPKNVTGRKGSLRWMAREILESDICTINQACDVWAFGMTMLVREDCLWTGSG</sequence>
<keyword evidence="2" id="KW-0808">Transferase</keyword>
<organism evidence="2 3">
    <name type="scientific">Armillaria solidipes</name>
    <dbReference type="NCBI Taxonomy" id="1076256"/>
    <lineage>
        <taxon>Eukaryota</taxon>
        <taxon>Fungi</taxon>
        <taxon>Dikarya</taxon>
        <taxon>Basidiomycota</taxon>
        <taxon>Agaricomycotina</taxon>
        <taxon>Agaricomycetes</taxon>
        <taxon>Agaricomycetidae</taxon>
        <taxon>Agaricales</taxon>
        <taxon>Marasmiineae</taxon>
        <taxon>Physalacriaceae</taxon>
        <taxon>Armillaria</taxon>
    </lineage>
</organism>
<dbReference type="PROSITE" id="PS00108">
    <property type="entry name" value="PROTEIN_KINASE_ST"/>
    <property type="match status" value="1"/>
</dbReference>
<proteinExistence type="predicted"/>
<dbReference type="STRING" id="1076256.A0A2H3C4D5"/>
<dbReference type="PROSITE" id="PS50011">
    <property type="entry name" value="PROTEIN_KINASE_DOM"/>
    <property type="match status" value="1"/>
</dbReference>
<dbReference type="GO" id="GO:0004674">
    <property type="term" value="F:protein serine/threonine kinase activity"/>
    <property type="evidence" value="ECO:0007669"/>
    <property type="project" value="TreeGrafter"/>
</dbReference>
<dbReference type="InterPro" id="IPR008271">
    <property type="entry name" value="Ser/Thr_kinase_AS"/>
</dbReference>
<dbReference type="InterPro" id="IPR000719">
    <property type="entry name" value="Prot_kinase_dom"/>
</dbReference>
<dbReference type="AlphaFoldDB" id="A0A2H3C4D5"/>
<dbReference type="EMBL" id="KZ293419">
    <property type="protein sequence ID" value="PBK74102.1"/>
    <property type="molecule type" value="Genomic_DNA"/>
</dbReference>
<dbReference type="GO" id="GO:0005524">
    <property type="term" value="F:ATP binding"/>
    <property type="evidence" value="ECO:0007669"/>
    <property type="project" value="InterPro"/>
</dbReference>
<evidence type="ECO:0000313" key="2">
    <source>
        <dbReference type="EMBL" id="PBK74102.1"/>
    </source>
</evidence>
<protein>
    <submittedName>
        <fullName evidence="2">Kinase-like protein</fullName>
    </submittedName>
</protein>
<dbReference type="PANTHER" id="PTHR44329">
    <property type="entry name" value="SERINE/THREONINE-PROTEIN KINASE TNNI3K-RELATED"/>
    <property type="match status" value="1"/>
</dbReference>
<dbReference type="Gene3D" id="1.10.510.10">
    <property type="entry name" value="Transferase(Phosphotransferase) domain 1"/>
    <property type="match status" value="1"/>
</dbReference>
<reference evidence="3" key="1">
    <citation type="journal article" date="2017" name="Nat. Ecol. Evol.">
        <title>Genome expansion and lineage-specific genetic innovations in the forest pathogenic fungi Armillaria.</title>
        <authorList>
            <person name="Sipos G."/>
            <person name="Prasanna A.N."/>
            <person name="Walter M.C."/>
            <person name="O'Connor E."/>
            <person name="Balint B."/>
            <person name="Krizsan K."/>
            <person name="Kiss B."/>
            <person name="Hess J."/>
            <person name="Varga T."/>
            <person name="Slot J."/>
            <person name="Riley R."/>
            <person name="Boka B."/>
            <person name="Rigling D."/>
            <person name="Barry K."/>
            <person name="Lee J."/>
            <person name="Mihaltcheva S."/>
            <person name="LaButti K."/>
            <person name="Lipzen A."/>
            <person name="Waldron R."/>
            <person name="Moloney N.M."/>
            <person name="Sperisen C."/>
            <person name="Kredics L."/>
            <person name="Vagvoelgyi C."/>
            <person name="Patrignani A."/>
            <person name="Fitzpatrick D."/>
            <person name="Nagy I."/>
            <person name="Doyle S."/>
            <person name="Anderson J.B."/>
            <person name="Grigoriev I.V."/>
            <person name="Gueldener U."/>
            <person name="Muensterkoetter M."/>
            <person name="Nagy L.G."/>
        </authorList>
    </citation>
    <scope>NUCLEOTIDE SEQUENCE [LARGE SCALE GENOMIC DNA]</scope>
    <source>
        <strain evidence="3">28-4</strain>
    </source>
</reference>
<evidence type="ECO:0000313" key="3">
    <source>
        <dbReference type="Proteomes" id="UP000218334"/>
    </source>
</evidence>